<evidence type="ECO:0008006" key="3">
    <source>
        <dbReference type="Google" id="ProtNLM"/>
    </source>
</evidence>
<keyword evidence="2" id="KW-1185">Reference proteome</keyword>
<dbReference type="InterPro" id="IPR012675">
    <property type="entry name" value="Beta-grasp_dom_sf"/>
</dbReference>
<sequence>MSLPVEKYKRQALKPKRVSWNLTCKQAGVCFGTSFCRTCHVYFKPEDFNKIPKLHEDSDEAFYLEEIPNYKAGSSRLGCHISLQKVMKNMEICRPKKCLGSKIVPP</sequence>
<evidence type="ECO:0000313" key="1">
    <source>
        <dbReference type="EMBL" id="GBO06142.1"/>
    </source>
</evidence>
<protein>
    <recommendedName>
        <fullName evidence="3">2Fe-2S ferredoxin-type domain-containing protein</fullName>
    </recommendedName>
</protein>
<dbReference type="Proteomes" id="UP000499080">
    <property type="component" value="Unassembled WGS sequence"/>
</dbReference>
<organism evidence="1 2">
    <name type="scientific">Araneus ventricosus</name>
    <name type="common">Orbweaver spider</name>
    <name type="synonym">Epeira ventricosa</name>
    <dbReference type="NCBI Taxonomy" id="182803"/>
    <lineage>
        <taxon>Eukaryota</taxon>
        <taxon>Metazoa</taxon>
        <taxon>Ecdysozoa</taxon>
        <taxon>Arthropoda</taxon>
        <taxon>Chelicerata</taxon>
        <taxon>Arachnida</taxon>
        <taxon>Araneae</taxon>
        <taxon>Araneomorphae</taxon>
        <taxon>Entelegynae</taxon>
        <taxon>Araneoidea</taxon>
        <taxon>Araneidae</taxon>
        <taxon>Araneus</taxon>
    </lineage>
</organism>
<name>A0A4Y2U0M0_ARAVE</name>
<dbReference type="InterPro" id="IPR036010">
    <property type="entry name" value="2Fe-2S_ferredoxin-like_sf"/>
</dbReference>
<accession>A0A4Y2U0M0</accession>
<proteinExistence type="predicted"/>
<evidence type="ECO:0000313" key="2">
    <source>
        <dbReference type="Proteomes" id="UP000499080"/>
    </source>
</evidence>
<dbReference type="OrthoDB" id="268593at2759"/>
<dbReference type="AlphaFoldDB" id="A0A4Y2U0M0"/>
<dbReference type="Gene3D" id="3.10.20.30">
    <property type="match status" value="1"/>
</dbReference>
<comment type="caution">
    <text evidence="1">The sequence shown here is derived from an EMBL/GenBank/DDBJ whole genome shotgun (WGS) entry which is preliminary data.</text>
</comment>
<dbReference type="SUPFAM" id="SSF54292">
    <property type="entry name" value="2Fe-2S ferredoxin-like"/>
    <property type="match status" value="1"/>
</dbReference>
<gene>
    <name evidence="1" type="ORF">AVEN_252759_1</name>
</gene>
<dbReference type="EMBL" id="BGPR01032562">
    <property type="protein sequence ID" value="GBO06142.1"/>
    <property type="molecule type" value="Genomic_DNA"/>
</dbReference>
<dbReference type="GO" id="GO:0051536">
    <property type="term" value="F:iron-sulfur cluster binding"/>
    <property type="evidence" value="ECO:0007669"/>
    <property type="project" value="InterPro"/>
</dbReference>
<reference evidence="1 2" key="1">
    <citation type="journal article" date="2019" name="Sci. Rep.">
        <title>Orb-weaving spider Araneus ventricosus genome elucidates the spidroin gene catalogue.</title>
        <authorList>
            <person name="Kono N."/>
            <person name="Nakamura H."/>
            <person name="Ohtoshi R."/>
            <person name="Moran D.A.P."/>
            <person name="Shinohara A."/>
            <person name="Yoshida Y."/>
            <person name="Fujiwara M."/>
            <person name="Mori M."/>
            <person name="Tomita M."/>
            <person name="Arakawa K."/>
        </authorList>
    </citation>
    <scope>NUCLEOTIDE SEQUENCE [LARGE SCALE GENOMIC DNA]</scope>
</reference>